<accession>A0AAJ2NP63</accession>
<comment type="caution">
    <text evidence="1">The sequence shown here is derived from an EMBL/GenBank/DDBJ whole genome shotgun (WGS) entry which is preliminary data.</text>
</comment>
<dbReference type="EMBL" id="JAWJAY010000002">
    <property type="protein sequence ID" value="MDV2885981.1"/>
    <property type="molecule type" value="Genomic_DNA"/>
</dbReference>
<evidence type="ECO:0000313" key="1">
    <source>
        <dbReference type="EMBL" id="MDV2885981.1"/>
    </source>
</evidence>
<dbReference type="Proteomes" id="UP001285636">
    <property type="component" value="Unassembled WGS sequence"/>
</dbReference>
<reference evidence="1" key="1">
    <citation type="submission" date="2023-10" db="EMBL/GenBank/DDBJ databases">
        <title>Screening of Alkalihalophilus pseudofirmusBZ-TG-HK211 and Its Alleviation of Salt Stress on Rapeseed Growth.</title>
        <authorList>
            <person name="Zhao B."/>
            <person name="Guo T."/>
        </authorList>
    </citation>
    <scope>NUCLEOTIDE SEQUENCE</scope>
    <source>
        <strain evidence="1">BZ-TG-HK211</strain>
    </source>
</reference>
<dbReference type="AlphaFoldDB" id="A0AAJ2NP63"/>
<gene>
    <name evidence="1" type="ORF">RYX45_12395</name>
</gene>
<proteinExistence type="predicted"/>
<name>A0AAJ2NP63_ALKPS</name>
<protein>
    <submittedName>
        <fullName evidence="1">PepSY domain-containing protein</fullName>
    </submittedName>
</protein>
<dbReference type="RefSeq" id="WP_012960123.1">
    <property type="nucleotide sequence ID" value="NZ_JAWJAY010000002.1"/>
</dbReference>
<evidence type="ECO:0000313" key="2">
    <source>
        <dbReference type="Proteomes" id="UP001285636"/>
    </source>
</evidence>
<sequence>MSIKRFALGVGIGVVAGYFLRPSLEAEKVSPEKALKEVKKTVSSTHAISGSWIHMIPETVERENVRVEVYRGGISTTTESGTVQFEFLADTKTGTLLELKAA</sequence>
<organism evidence="1 2">
    <name type="scientific">Alkalihalophilus pseudofirmus</name>
    <name type="common">Bacillus pseudofirmus</name>
    <dbReference type="NCBI Taxonomy" id="79885"/>
    <lineage>
        <taxon>Bacteria</taxon>
        <taxon>Bacillati</taxon>
        <taxon>Bacillota</taxon>
        <taxon>Bacilli</taxon>
        <taxon>Bacillales</taxon>
        <taxon>Bacillaceae</taxon>
        <taxon>Alkalihalophilus</taxon>
    </lineage>
</organism>